<dbReference type="SMART" id="SM00332">
    <property type="entry name" value="PP2Cc"/>
    <property type="match status" value="1"/>
</dbReference>
<dbReference type="PANTHER" id="PTHR13832">
    <property type="entry name" value="PROTEIN PHOSPHATASE 2C"/>
    <property type="match status" value="1"/>
</dbReference>
<dbReference type="AlphaFoldDB" id="A0A7M3MI61"/>
<gene>
    <name evidence="2" type="ORF">DPQ33_03160</name>
</gene>
<dbReference type="CDD" id="cd00143">
    <property type="entry name" value="PP2Cc"/>
    <property type="match status" value="1"/>
</dbReference>
<protein>
    <submittedName>
        <fullName evidence="2">Serine/threonine-protein phosphatase</fullName>
    </submittedName>
</protein>
<dbReference type="SUPFAM" id="SSF81606">
    <property type="entry name" value="PP2C-like"/>
    <property type="match status" value="1"/>
</dbReference>
<dbReference type="Proteomes" id="UP000448292">
    <property type="component" value="Unassembled WGS sequence"/>
</dbReference>
<dbReference type="OrthoDB" id="5496340at2"/>
<dbReference type="EMBL" id="QMIE01000002">
    <property type="protein sequence ID" value="TVM19373.1"/>
    <property type="molecule type" value="Genomic_DNA"/>
</dbReference>
<sequence>MRKGAICMRYTAVSHVGEVRSVNEDRYLAREEDDGRALLLAVSDGMGGEAAGDLAAETVVEYLEDVPMQGLDNPGRLAAHVQDINELIHKLVQDNPNLAGMGATLTAAYVSANHAAWVHVGDSRLYLMRGEELMRITRDQRFIQEFIDHGELTEEQARSHPLRSMLDQSVGSPEVEPVTGTLDLQPGDVLLICSDGLHDLVSEQDIAARLRALRSENPPDLDRCAHDLVEAAREAGGHDNVTLVLAFI</sequence>
<reference evidence="2 3" key="1">
    <citation type="submission" date="2018-06" db="EMBL/GenBank/DDBJ databases">
        <title>Complete genome of Desulfovibrio indonesiensis P37SLT.</title>
        <authorList>
            <person name="Crispim J.S."/>
            <person name="Vidigal P.M.P."/>
            <person name="Silva L.C.F."/>
            <person name="Laguardia C.N."/>
            <person name="Araujo L.C."/>
            <person name="Dias R.S."/>
            <person name="Sousa M.P."/>
            <person name="Paula S.O."/>
            <person name="Silva C."/>
        </authorList>
    </citation>
    <scope>NUCLEOTIDE SEQUENCE [LARGE SCALE GENOMIC DNA]</scope>
    <source>
        <strain evidence="2 3">P37SLT</strain>
    </source>
</reference>
<dbReference type="PROSITE" id="PS51746">
    <property type="entry name" value="PPM_2"/>
    <property type="match status" value="1"/>
</dbReference>
<keyword evidence="3" id="KW-1185">Reference proteome</keyword>
<dbReference type="InterPro" id="IPR036457">
    <property type="entry name" value="PPM-type-like_dom_sf"/>
</dbReference>
<accession>A0A7M3MI61</accession>
<dbReference type="SMART" id="SM00331">
    <property type="entry name" value="PP2C_SIG"/>
    <property type="match status" value="1"/>
</dbReference>
<dbReference type="InterPro" id="IPR015655">
    <property type="entry name" value="PP2C"/>
</dbReference>
<evidence type="ECO:0000259" key="1">
    <source>
        <dbReference type="PROSITE" id="PS51746"/>
    </source>
</evidence>
<name>A0A7M3MI61_9BACT</name>
<dbReference type="PANTHER" id="PTHR13832:SF827">
    <property type="entry name" value="PROTEIN PHOSPHATASE 1L"/>
    <property type="match status" value="1"/>
</dbReference>
<dbReference type="Gene3D" id="3.60.40.10">
    <property type="entry name" value="PPM-type phosphatase domain"/>
    <property type="match status" value="1"/>
</dbReference>
<organism evidence="2 3">
    <name type="scientific">Oceanidesulfovibrio indonesiensis</name>
    <dbReference type="NCBI Taxonomy" id="54767"/>
    <lineage>
        <taxon>Bacteria</taxon>
        <taxon>Pseudomonadati</taxon>
        <taxon>Thermodesulfobacteriota</taxon>
        <taxon>Desulfovibrionia</taxon>
        <taxon>Desulfovibrionales</taxon>
        <taxon>Desulfovibrionaceae</taxon>
        <taxon>Oceanidesulfovibrio</taxon>
    </lineage>
</organism>
<dbReference type="Pfam" id="PF13672">
    <property type="entry name" value="PP2C_2"/>
    <property type="match status" value="1"/>
</dbReference>
<proteinExistence type="predicted"/>
<dbReference type="InterPro" id="IPR001932">
    <property type="entry name" value="PPM-type_phosphatase-like_dom"/>
</dbReference>
<feature type="domain" description="PPM-type phosphatase" evidence="1">
    <location>
        <begin position="9"/>
        <end position="248"/>
    </location>
</feature>
<evidence type="ECO:0000313" key="2">
    <source>
        <dbReference type="EMBL" id="TVM19373.1"/>
    </source>
</evidence>
<dbReference type="GO" id="GO:0004722">
    <property type="term" value="F:protein serine/threonine phosphatase activity"/>
    <property type="evidence" value="ECO:0007669"/>
    <property type="project" value="InterPro"/>
</dbReference>
<evidence type="ECO:0000313" key="3">
    <source>
        <dbReference type="Proteomes" id="UP000448292"/>
    </source>
</evidence>
<comment type="caution">
    <text evidence="2">The sequence shown here is derived from an EMBL/GenBank/DDBJ whole genome shotgun (WGS) entry which is preliminary data.</text>
</comment>